<keyword evidence="1" id="KW-0472">Membrane</keyword>
<dbReference type="AlphaFoldDB" id="A0A1A9AQQ3"/>
<dbReference type="EMBL" id="FLRE01002346">
    <property type="protein sequence ID" value="SBT58453.1"/>
    <property type="molecule type" value="Genomic_DNA"/>
</dbReference>
<evidence type="ECO:0000313" key="2">
    <source>
        <dbReference type="EMBL" id="SBT58453.1"/>
    </source>
</evidence>
<dbReference type="Pfam" id="PF05795">
    <property type="entry name" value="Plasmodium_Vir"/>
    <property type="match status" value="1"/>
</dbReference>
<dbReference type="Proteomes" id="UP000078550">
    <property type="component" value="Unassembled WGS sequence"/>
</dbReference>
<proteinExistence type="predicted"/>
<organism evidence="2 3">
    <name type="scientific">Plasmodium ovale wallikeri</name>
    <dbReference type="NCBI Taxonomy" id="864142"/>
    <lineage>
        <taxon>Eukaryota</taxon>
        <taxon>Sar</taxon>
        <taxon>Alveolata</taxon>
        <taxon>Apicomplexa</taxon>
        <taxon>Aconoidasida</taxon>
        <taxon>Haemosporida</taxon>
        <taxon>Plasmodiidae</taxon>
        <taxon>Plasmodium</taxon>
        <taxon>Plasmodium (Plasmodium)</taxon>
    </lineage>
</organism>
<dbReference type="InterPro" id="IPR008780">
    <property type="entry name" value="Plasmodium_Vir"/>
</dbReference>
<name>A0A1A9AQQ3_PLAOA</name>
<reference evidence="3" key="1">
    <citation type="submission" date="2016-05" db="EMBL/GenBank/DDBJ databases">
        <authorList>
            <person name="Naeem Raeece"/>
        </authorList>
    </citation>
    <scope>NUCLEOTIDE SEQUENCE [LARGE SCALE GENOMIC DNA]</scope>
</reference>
<protein>
    <submittedName>
        <fullName evidence="2">PIR Superfamily Protein</fullName>
    </submittedName>
</protein>
<evidence type="ECO:0000256" key="1">
    <source>
        <dbReference type="SAM" id="Phobius"/>
    </source>
</evidence>
<gene>
    <name evidence="2" type="ORF">POVWA2_085120</name>
</gene>
<feature type="transmembrane region" description="Helical" evidence="1">
    <location>
        <begin position="292"/>
        <end position="311"/>
    </location>
</feature>
<sequence>MMNQKIEDQYPLLKKMPLNLFYAILDNVSSESENTDVCVTISSKYADTPGYLLCKKFYNIAKIIESILEICNIPQDKYCGYLNYWLHEKITQINCNNENIKHVEMALRTIMKSINPGIGCMYKKFNYNEGEFTHLKKLHDYSANFYWIRENLRYAWDFYDYAYCVYLKDGMDFYNSIIKYAPNKSEDYVLELKYFIYRYNDNQLSHLKERCRKVMPNLEIYLMNHEDTSNALKEDMSSNDKLFMNHTKSKEDSIPNPEFSTIATSEFIINCSENKASDIDSGNSLKMFPIDINMVVISIHVGIFFILLFLYKLTPFRFLSRSQ</sequence>
<keyword evidence="1" id="KW-1133">Transmembrane helix</keyword>
<evidence type="ECO:0000313" key="3">
    <source>
        <dbReference type="Proteomes" id="UP000078550"/>
    </source>
</evidence>
<accession>A0A1A9AQQ3</accession>
<keyword evidence="1" id="KW-0812">Transmembrane</keyword>